<dbReference type="Gene3D" id="3.30.2320.10">
    <property type="entry name" value="hypothetical protein PF0899 domain"/>
    <property type="match status" value="1"/>
</dbReference>
<dbReference type="OrthoDB" id="2922at2"/>
<gene>
    <name evidence="5" type="ORF">SPTER_46310</name>
</gene>
<proteinExistence type="inferred from homology"/>
<name>A0A517E0L8_9FIRM</name>
<organism evidence="5 6">
    <name type="scientific">Sporomusa termitida</name>
    <dbReference type="NCBI Taxonomy" id="2377"/>
    <lineage>
        <taxon>Bacteria</taxon>
        <taxon>Bacillati</taxon>
        <taxon>Bacillota</taxon>
        <taxon>Negativicutes</taxon>
        <taxon>Selenomonadales</taxon>
        <taxon>Sporomusaceae</taxon>
        <taxon>Sporomusa</taxon>
    </lineage>
</organism>
<keyword evidence="3" id="KW-1284">Encapsulin nanocompartment</keyword>
<evidence type="ECO:0000313" key="6">
    <source>
        <dbReference type="Proteomes" id="UP000320776"/>
    </source>
</evidence>
<dbReference type="InterPro" id="IPR051429">
    <property type="entry name" value="Encapsulin_nc"/>
</dbReference>
<reference evidence="5 6" key="1">
    <citation type="submission" date="2019-02" db="EMBL/GenBank/DDBJ databases">
        <title>Closed genome of Sporomusa termitida DSM 4440.</title>
        <authorList>
            <person name="Poehlein A."/>
            <person name="Daniel R."/>
        </authorList>
    </citation>
    <scope>NUCLEOTIDE SEQUENCE [LARGE SCALE GENOMIC DNA]</scope>
    <source>
        <strain evidence="5 6">DSM 4440</strain>
    </source>
</reference>
<dbReference type="InterPro" id="IPR007544">
    <property type="entry name" value="ENCAP"/>
</dbReference>
<dbReference type="EMBL" id="CP036259">
    <property type="protein sequence ID" value="QDR83154.1"/>
    <property type="molecule type" value="Genomic_DNA"/>
</dbReference>
<evidence type="ECO:0000256" key="2">
    <source>
        <dbReference type="ARBA" id="ARBA00033743"/>
    </source>
</evidence>
<dbReference type="AlphaFoldDB" id="A0A517E0L8"/>
<accession>A0A517E0L8</accession>
<comment type="subcellular location">
    <subcellularLocation>
        <location evidence="1">Encapsulin nanocompartment</location>
    </subcellularLocation>
</comment>
<evidence type="ECO:0000256" key="1">
    <source>
        <dbReference type="ARBA" id="ARBA00033738"/>
    </source>
</evidence>
<dbReference type="PANTHER" id="PTHR37165">
    <property type="entry name" value="PEPTIDASE U56 FAMILY"/>
    <property type="match status" value="1"/>
</dbReference>
<evidence type="ECO:0000313" key="5">
    <source>
        <dbReference type="EMBL" id="QDR83154.1"/>
    </source>
</evidence>
<evidence type="ECO:0000256" key="3">
    <source>
        <dbReference type="ARBA" id="ARBA00033787"/>
    </source>
</evidence>
<dbReference type="PIRSF" id="PIRSF019254">
    <property type="entry name" value="CFP29"/>
    <property type="match status" value="1"/>
</dbReference>
<dbReference type="GO" id="GO:0016787">
    <property type="term" value="F:hydrolase activity"/>
    <property type="evidence" value="ECO:0007669"/>
    <property type="project" value="UniProtKB-KW"/>
</dbReference>
<evidence type="ECO:0000256" key="4">
    <source>
        <dbReference type="ARBA" id="ARBA00050023"/>
    </source>
</evidence>
<sequence length="279" mass="30618">MEFLLRDDAQFSEEQWEKIDEVVVKTAKATLVGRKFVTIYGPLGAGAQSINVDDFGTAGQGEIGFFGDDDDAAPVKTQGRRFIEIPMVYKDFYISWRDIENSKQFGLPLDLASTAGAAAICSKKEDELIFLGNAALGYDGLANVAGSTKLAKKDWQEGENAFNDIVKGLEILTAKGFVGKFALTVSPDLYMQLQRIQANTGLLESDRVKSLLEGNLYQTPVLGNNKAVLVCAEPQNLDLVIGQDLITGYLGSEKLNHAFRVLETILLRIKRKDAIVVFE</sequence>
<dbReference type="Proteomes" id="UP000320776">
    <property type="component" value="Chromosome"/>
</dbReference>
<protein>
    <recommendedName>
        <fullName evidence="4">Type 1 encapsulin shell protein</fullName>
    </recommendedName>
</protein>
<dbReference type="PANTHER" id="PTHR37165:SF1">
    <property type="entry name" value="TYPE 1 ENCAPSULIN SHELL PROTEIN"/>
    <property type="match status" value="1"/>
</dbReference>
<dbReference type="Gene3D" id="3.30.2400.30">
    <property type="match status" value="1"/>
</dbReference>
<dbReference type="Pfam" id="PF04454">
    <property type="entry name" value="Linocin_M18"/>
    <property type="match status" value="1"/>
</dbReference>
<dbReference type="RefSeq" id="WP_144352466.1">
    <property type="nucleotide sequence ID" value="NZ_CP036259.1"/>
</dbReference>
<keyword evidence="6" id="KW-1185">Reference proteome</keyword>
<comment type="similarity">
    <text evidence="2">Belongs to the encapsulin family. Family 1 subfamily.</text>
</comment>
<dbReference type="KEGG" id="sted:SPTER_46310"/>
<dbReference type="GO" id="GO:0140737">
    <property type="term" value="C:encapsulin nanocompartment"/>
    <property type="evidence" value="ECO:0007669"/>
    <property type="project" value="UniProtKB-SubCell"/>
</dbReference>
<keyword evidence="5" id="KW-0378">Hydrolase</keyword>
<dbReference type="NCBIfam" id="NF041155">
    <property type="entry name" value="encap_f1"/>
    <property type="match status" value="1"/>
</dbReference>